<dbReference type="Proteomes" id="UP001454036">
    <property type="component" value="Unassembled WGS sequence"/>
</dbReference>
<reference evidence="1 2" key="1">
    <citation type="submission" date="2024-01" db="EMBL/GenBank/DDBJ databases">
        <title>The complete chloroplast genome sequence of Lithospermum erythrorhizon: insights into the phylogenetic relationship among Boraginaceae species and the maternal lineages of purple gromwells.</title>
        <authorList>
            <person name="Okada T."/>
            <person name="Watanabe K."/>
        </authorList>
    </citation>
    <scope>NUCLEOTIDE SEQUENCE [LARGE SCALE GENOMIC DNA]</scope>
</reference>
<accession>A0AAV3PSJ6</accession>
<sequence length="82" mass="9368">MVGLHGETCFISKEEPKDVKTTLLDEYWITAMQKELIQFDKNDVWELVPRPGGCNVIGTKWIFKNKSNESGNVTRNKARLVA</sequence>
<dbReference type="AlphaFoldDB" id="A0AAV3PSJ6"/>
<protein>
    <recommendedName>
        <fullName evidence="3">Gag-pol polyprotein</fullName>
    </recommendedName>
</protein>
<proteinExistence type="predicted"/>
<organism evidence="1 2">
    <name type="scientific">Lithospermum erythrorhizon</name>
    <name type="common">Purple gromwell</name>
    <name type="synonym">Lithospermum officinale var. erythrorhizon</name>
    <dbReference type="NCBI Taxonomy" id="34254"/>
    <lineage>
        <taxon>Eukaryota</taxon>
        <taxon>Viridiplantae</taxon>
        <taxon>Streptophyta</taxon>
        <taxon>Embryophyta</taxon>
        <taxon>Tracheophyta</taxon>
        <taxon>Spermatophyta</taxon>
        <taxon>Magnoliopsida</taxon>
        <taxon>eudicotyledons</taxon>
        <taxon>Gunneridae</taxon>
        <taxon>Pentapetalae</taxon>
        <taxon>asterids</taxon>
        <taxon>lamiids</taxon>
        <taxon>Boraginales</taxon>
        <taxon>Boraginaceae</taxon>
        <taxon>Boraginoideae</taxon>
        <taxon>Lithospermeae</taxon>
        <taxon>Lithospermum</taxon>
    </lineage>
</organism>
<dbReference type="EMBL" id="BAABME010002466">
    <property type="protein sequence ID" value="GAA0154762.1"/>
    <property type="molecule type" value="Genomic_DNA"/>
</dbReference>
<gene>
    <name evidence="1" type="ORF">LIER_12650</name>
</gene>
<comment type="caution">
    <text evidence="1">The sequence shown here is derived from an EMBL/GenBank/DDBJ whole genome shotgun (WGS) entry which is preliminary data.</text>
</comment>
<evidence type="ECO:0000313" key="2">
    <source>
        <dbReference type="Proteomes" id="UP001454036"/>
    </source>
</evidence>
<name>A0AAV3PSJ6_LITER</name>
<evidence type="ECO:0000313" key="1">
    <source>
        <dbReference type="EMBL" id="GAA0154762.1"/>
    </source>
</evidence>
<keyword evidence="2" id="KW-1185">Reference proteome</keyword>
<evidence type="ECO:0008006" key="3">
    <source>
        <dbReference type="Google" id="ProtNLM"/>
    </source>
</evidence>